<dbReference type="InterPro" id="IPR005183">
    <property type="entry name" value="DUF305_CopM-like"/>
</dbReference>
<dbReference type="PANTHER" id="PTHR36933:SF1">
    <property type="entry name" value="SLL0788 PROTEIN"/>
    <property type="match status" value="1"/>
</dbReference>
<keyword evidence="4" id="KW-1185">Reference proteome</keyword>
<protein>
    <submittedName>
        <fullName evidence="3">Uncharacterized conserved protein, DUF305 family</fullName>
    </submittedName>
</protein>
<dbReference type="Proteomes" id="UP000199111">
    <property type="component" value="Unassembled WGS sequence"/>
</dbReference>
<dbReference type="InterPro" id="IPR012347">
    <property type="entry name" value="Ferritin-like"/>
</dbReference>
<evidence type="ECO:0000259" key="2">
    <source>
        <dbReference type="Pfam" id="PF03713"/>
    </source>
</evidence>
<dbReference type="Gene3D" id="1.20.1260.10">
    <property type="match status" value="1"/>
</dbReference>
<accession>A0A1I4CQ11</accession>
<sequence>MVKRAGPIVLAVFLLTGCGAHSIQELKGGEGLKSGGHAAHGPARASGGTAVPGRDYNPADVMFLQMMMAHNGQGVRLARLAPDRAAREEVRTLAAAIATTQETEAASMSERLIGWRRPATARADEHAAHGGMPGVGEEEIAAVADAAPADFEKKFLNMMIAQQDDAIQLARMEVATGLNAEVKAMAERVDASRSAQIKQMLALLDQ</sequence>
<feature type="domain" description="DUF305" evidence="2">
    <location>
        <begin position="60"/>
        <end position="204"/>
    </location>
</feature>
<proteinExistence type="predicted"/>
<dbReference type="RefSeq" id="WP_093891185.1">
    <property type="nucleotide sequence ID" value="NZ_FOQY01000037.1"/>
</dbReference>
<feature type="region of interest" description="Disordered" evidence="1">
    <location>
        <begin position="33"/>
        <end position="52"/>
    </location>
</feature>
<evidence type="ECO:0000313" key="4">
    <source>
        <dbReference type="Proteomes" id="UP000199111"/>
    </source>
</evidence>
<dbReference type="AlphaFoldDB" id="A0A1I4CQ11"/>
<gene>
    <name evidence="3" type="ORF">SAMN05216275_13725</name>
</gene>
<organism evidence="3 4">
    <name type="scientific">Streptosporangium canum</name>
    <dbReference type="NCBI Taxonomy" id="324952"/>
    <lineage>
        <taxon>Bacteria</taxon>
        <taxon>Bacillati</taxon>
        <taxon>Actinomycetota</taxon>
        <taxon>Actinomycetes</taxon>
        <taxon>Streptosporangiales</taxon>
        <taxon>Streptosporangiaceae</taxon>
        <taxon>Streptosporangium</taxon>
    </lineage>
</organism>
<dbReference type="Pfam" id="PF03713">
    <property type="entry name" value="DUF305"/>
    <property type="match status" value="1"/>
</dbReference>
<name>A0A1I4CQ11_9ACTN</name>
<dbReference type="GeneID" id="96302638"/>
<dbReference type="PANTHER" id="PTHR36933">
    <property type="entry name" value="SLL0788 PROTEIN"/>
    <property type="match status" value="1"/>
</dbReference>
<evidence type="ECO:0000256" key="1">
    <source>
        <dbReference type="SAM" id="MobiDB-lite"/>
    </source>
</evidence>
<evidence type="ECO:0000313" key="3">
    <source>
        <dbReference type="EMBL" id="SFK83374.1"/>
    </source>
</evidence>
<dbReference type="PROSITE" id="PS51257">
    <property type="entry name" value="PROKAR_LIPOPROTEIN"/>
    <property type="match status" value="1"/>
</dbReference>
<dbReference type="EMBL" id="FOQY01000037">
    <property type="protein sequence ID" value="SFK83374.1"/>
    <property type="molecule type" value="Genomic_DNA"/>
</dbReference>
<reference evidence="4" key="1">
    <citation type="submission" date="2016-10" db="EMBL/GenBank/DDBJ databases">
        <authorList>
            <person name="Varghese N."/>
            <person name="Submissions S."/>
        </authorList>
    </citation>
    <scope>NUCLEOTIDE SEQUENCE [LARGE SCALE GENOMIC DNA]</scope>
    <source>
        <strain evidence="4">CGMCC 4.2126</strain>
    </source>
</reference>